<evidence type="ECO:0000313" key="2">
    <source>
        <dbReference type="EMBL" id="RUO38666.1"/>
    </source>
</evidence>
<evidence type="ECO:0000256" key="1">
    <source>
        <dbReference type="SAM" id="SignalP"/>
    </source>
</evidence>
<keyword evidence="3" id="KW-1185">Reference proteome</keyword>
<evidence type="ECO:0008006" key="4">
    <source>
        <dbReference type="Google" id="ProtNLM"/>
    </source>
</evidence>
<name>A0A432WY36_9GAMM</name>
<feature type="chain" id="PRO_5019425348" description="Adhesin domain-containing protein" evidence="1">
    <location>
        <begin position="35"/>
        <end position="219"/>
    </location>
</feature>
<dbReference type="EMBL" id="PIPP01000001">
    <property type="protein sequence ID" value="RUO38666.1"/>
    <property type="molecule type" value="Genomic_DNA"/>
</dbReference>
<accession>A0A432WY36</accession>
<gene>
    <name evidence="2" type="ORF">CWE13_03190</name>
</gene>
<evidence type="ECO:0000313" key="3">
    <source>
        <dbReference type="Proteomes" id="UP000286934"/>
    </source>
</evidence>
<proteinExistence type="predicted"/>
<dbReference type="AlphaFoldDB" id="A0A432WY36"/>
<sequence>MSKAMKTTMQKMSWIVIAFVASLSVLTLSTAASASDEVERYHEVSVADVNHVILKNGVGSVYVEQGEGSELTIRALFEGKRSGIMRRTKDVSDMDVAIRERNGVLSISFSENNVESTWHVTLPAVEKLDVDLGVGLVDVKVGATAVNIDLGVGDAKVEGLLSEAGAISADVGVGSASIRGGHDVKTKRAIVAETTSGRGDGEFSINIDIGVGDAGIRLR</sequence>
<organism evidence="2 3">
    <name type="scientific">Aliidiomarina shirensis</name>
    <dbReference type="NCBI Taxonomy" id="1048642"/>
    <lineage>
        <taxon>Bacteria</taxon>
        <taxon>Pseudomonadati</taxon>
        <taxon>Pseudomonadota</taxon>
        <taxon>Gammaproteobacteria</taxon>
        <taxon>Alteromonadales</taxon>
        <taxon>Idiomarinaceae</taxon>
        <taxon>Aliidiomarina</taxon>
    </lineage>
</organism>
<dbReference type="Proteomes" id="UP000286934">
    <property type="component" value="Unassembled WGS sequence"/>
</dbReference>
<keyword evidence="1" id="KW-0732">Signal</keyword>
<comment type="caution">
    <text evidence="2">The sequence shown here is derived from an EMBL/GenBank/DDBJ whole genome shotgun (WGS) entry which is preliminary data.</text>
</comment>
<feature type="signal peptide" evidence="1">
    <location>
        <begin position="1"/>
        <end position="34"/>
    </location>
</feature>
<reference evidence="3" key="1">
    <citation type="journal article" date="2018" name="Front. Microbiol.">
        <title>Genome-Based Analysis Reveals the Taxonomy and Diversity of the Family Idiomarinaceae.</title>
        <authorList>
            <person name="Liu Y."/>
            <person name="Lai Q."/>
            <person name="Shao Z."/>
        </authorList>
    </citation>
    <scope>NUCLEOTIDE SEQUENCE [LARGE SCALE GENOMIC DNA]</scope>
    <source>
        <strain evidence="3">AIS</strain>
    </source>
</reference>
<protein>
    <recommendedName>
        <fullName evidence="4">Adhesin domain-containing protein</fullName>
    </recommendedName>
</protein>